<feature type="compositionally biased region" description="Acidic residues" evidence="5">
    <location>
        <begin position="92"/>
        <end position="102"/>
    </location>
</feature>
<feature type="region of interest" description="Disordered" evidence="5">
    <location>
        <begin position="1203"/>
        <end position="1276"/>
    </location>
</feature>
<feature type="compositionally biased region" description="Basic and acidic residues" evidence="5">
    <location>
        <begin position="1081"/>
        <end position="1094"/>
    </location>
</feature>
<feature type="region of interest" description="Disordered" evidence="5">
    <location>
        <begin position="1376"/>
        <end position="1402"/>
    </location>
</feature>
<protein>
    <submittedName>
        <fullName evidence="7">Zinc finger, DBF-type containing 2</fullName>
    </submittedName>
</protein>
<feature type="compositionally biased region" description="Acidic residues" evidence="5">
    <location>
        <begin position="382"/>
        <end position="419"/>
    </location>
</feature>
<dbReference type="GO" id="GO:0008270">
    <property type="term" value="F:zinc ion binding"/>
    <property type="evidence" value="ECO:0007669"/>
    <property type="project" value="UniProtKB-KW"/>
</dbReference>
<evidence type="ECO:0000259" key="6">
    <source>
        <dbReference type="PROSITE" id="PS51265"/>
    </source>
</evidence>
<keyword evidence="3" id="KW-0862">Zinc</keyword>
<dbReference type="GO" id="GO:0071514">
    <property type="term" value="P:genomic imprinting"/>
    <property type="evidence" value="ECO:0007669"/>
    <property type="project" value="TreeGrafter"/>
</dbReference>
<dbReference type="Proteomes" id="UP000694415">
    <property type="component" value="Unplaced"/>
</dbReference>
<reference evidence="7" key="2">
    <citation type="submission" date="2025-09" db="UniProtKB">
        <authorList>
            <consortium name="Ensembl"/>
        </authorList>
    </citation>
    <scope>IDENTIFICATION</scope>
</reference>
<name>A0A8C6H137_MUSSI</name>
<feature type="region of interest" description="Disordered" evidence="5">
    <location>
        <begin position="967"/>
        <end position="1048"/>
    </location>
</feature>
<dbReference type="InterPro" id="IPR038545">
    <property type="entry name" value="Znf_DBF_sf"/>
</dbReference>
<evidence type="ECO:0000256" key="2">
    <source>
        <dbReference type="ARBA" id="ARBA00022771"/>
    </source>
</evidence>
<dbReference type="Gene3D" id="6.10.250.3410">
    <property type="entry name" value="DBF zinc finger"/>
    <property type="match status" value="1"/>
</dbReference>
<feature type="region of interest" description="Disordered" evidence="5">
    <location>
        <begin position="1075"/>
        <end position="1109"/>
    </location>
</feature>
<feature type="compositionally biased region" description="Basic residues" evidence="5">
    <location>
        <begin position="1956"/>
        <end position="1969"/>
    </location>
</feature>
<dbReference type="PANTHER" id="PTHR21639:SF5">
    <property type="entry name" value="DBF4-TYPE ZINC FINGER-CONTAINING PROTEIN 2"/>
    <property type="match status" value="1"/>
</dbReference>
<feature type="region of interest" description="Disordered" evidence="5">
    <location>
        <begin position="224"/>
        <end position="251"/>
    </location>
</feature>
<evidence type="ECO:0000256" key="4">
    <source>
        <dbReference type="PROSITE-ProRule" id="PRU00600"/>
    </source>
</evidence>
<feature type="compositionally biased region" description="Polar residues" evidence="5">
    <location>
        <begin position="643"/>
        <end position="652"/>
    </location>
</feature>
<feature type="compositionally biased region" description="Polar residues" evidence="5">
    <location>
        <begin position="457"/>
        <end position="482"/>
    </location>
</feature>
<dbReference type="SMART" id="SM00586">
    <property type="entry name" value="ZnF_DBF"/>
    <property type="match status" value="1"/>
</dbReference>
<feature type="region of interest" description="Disordered" evidence="5">
    <location>
        <begin position="1939"/>
        <end position="1974"/>
    </location>
</feature>
<feature type="region of interest" description="Disordered" evidence="5">
    <location>
        <begin position="451"/>
        <end position="482"/>
    </location>
</feature>
<feature type="region of interest" description="Disordered" evidence="5">
    <location>
        <begin position="59"/>
        <end position="132"/>
    </location>
</feature>
<evidence type="ECO:0000256" key="5">
    <source>
        <dbReference type="SAM" id="MobiDB-lite"/>
    </source>
</evidence>
<dbReference type="InterPro" id="IPR038890">
    <property type="entry name" value="ZDBF2"/>
</dbReference>
<feature type="compositionally biased region" description="Basic and acidic residues" evidence="5">
    <location>
        <begin position="1242"/>
        <end position="1262"/>
    </location>
</feature>
<accession>A0A8C6H137</accession>
<dbReference type="Ensembl" id="ENSMSIT00000019058.1">
    <property type="protein sequence ID" value="ENSMSIP00000014995.1"/>
    <property type="gene ID" value="ENSMSIG00000012889.1"/>
</dbReference>
<dbReference type="GeneTree" id="ENSGT00440000037606"/>
<dbReference type="Pfam" id="PF07535">
    <property type="entry name" value="zf-DBF"/>
    <property type="match status" value="1"/>
</dbReference>
<feature type="region of interest" description="Disordered" evidence="5">
    <location>
        <begin position="1820"/>
        <end position="1843"/>
    </location>
</feature>
<proteinExistence type="predicted"/>
<dbReference type="PANTHER" id="PTHR21639">
    <property type="entry name" value="DBF4-TYPE ZINC FINGER-CONTAINING PROTEIN 2"/>
    <property type="match status" value="1"/>
</dbReference>
<dbReference type="InterPro" id="IPR006572">
    <property type="entry name" value="Znf_DBF"/>
</dbReference>
<feature type="region of interest" description="Disordered" evidence="5">
    <location>
        <begin position="290"/>
        <end position="435"/>
    </location>
</feature>
<reference evidence="7" key="1">
    <citation type="submission" date="2025-08" db="UniProtKB">
        <authorList>
            <consortium name="Ensembl"/>
        </authorList>
    </citation>
    <scope>IDENTIFICATION</scope>
</reference>
<feature type="compositionally biased region" description="Basic and acidic residues" evidence="5">
    <location>
        <begin position="1031"/>
        <end position="1048"/>
    </location>
</feature>
<feature type="compositionally biased region" description="Basic and acidic residues" evidence="5">
    <location>
        <begin position="307"/>
        <end position="328"/>
    </location>
</feature>
<keyword evidence="1" id="KW-0479">Metal-binding</keyword>
<feature type="compositionally biased region" description="Polar residues" evidence="5">
    <location>
        <begin position="688"/>
        <end position="714"/>
    </location>
</feature>
<feature type="compositionally biased region" description="Polar residues" evidence="5">
    <location>
        <begin position="537"/>
        <end position="569"/>
    </location>
</feature>
<feature type="compositionally biased region" description="Basic and acidic residues" evidence="5">
    <location>
        <begin position="967"/>
        <end position="978"/>
    </location>
</feature>
<sequence length="2287" mass="252205">MQKRQGYCSYCRVQYTNLEQHLFSSQHRSLTRQSRRRTATNNTLMERFLQDVLRHHPYNYQDNRSVPNEPEAAAAAAAAADPGSPEVVVILDDSDEKEDDTADSGAERNSEDSGSVEEIDYRPGTSQEHAEVAVRPSVIQKLERGQQQSLELAHKVESGVKKVNSVGVVQATTSGKKLVRPPVICNAPASSLPSGSFERPVATNSVPRLVLAVASDSFPACDTENLETYFDSPDQGPSNPSSQPKTKDPKKKLSINLDKLLAQRNLRAKGASFSPVLRVRELTGSELCSVRAESSSELEAGTAGNPRETDTLPERAREGAIPKRREASRSNTVRPQEETRLVLNKPTLLKQKRSVSSEERFGRGSHQAVPGPSQAAVRDLSLLEEEVEEEKQEEEEEEEQEEEEEHEEEEEGVDQEDASYESRGSDMSFDCGSSCQSLSALSELTAREINVSEETHAYSQPRNETPTVSGATSDNGSSSRQVITQNIQLISLVDESYESSGSEVNFDGDDSLPSTSHRPPQPVEVVVPLRLVDKSYGSGSSEPCEDSGSSADETPAASRQQNPVNNTHANLVDENYGSSSFSSDSDAALDRPQMPVQERSPRDRAVEQENEEQPSSAEAHPERDGSLETVADELQRESEEINLPNQKNTSLGDMNCESHGPEVGFHADAQLEADQSPVNPEEVDLDLENQSVHSGISNLSFDSNASYQSANDQPQGAWGEVNLDELNVDMEVKSNGCSSSELTFDSDSPLLSVTERSLLDFEGLNEDDFNLEDENCVSSSSDITFDSDIPDDSVADQPQVAVYEEEPVGLENKSNESCVSGITFDSDIPLHSGNDHPEVAVKEVIIKEDENVHLEGKNDNPSGSEICLDSNVPLHSVTNSDVAVKKINPPKEDQVHIEQIEQKENEPTDSELNLDCNSVNSKPGCSEDPIILRVSETRLDSHVPFQSVIRKCEVVVKNVCLQKEKHAELTSKSTESHSEVSSASTASHPVTEPYVGKKAKRKTKHLEEVNSDDEYGGSQPTFNFDVSPRTMTEKRQPAALKEGHADPKDKITELRGMAVNVNAADCLDSVLSQPQLASNENRVELKDTDGKPSDSKASADSTGHCHSLPKQEFDVVSKMNEWKKEAKALEQKISDLIYSKIIHDSNVSFRSAMDQLELALKQISLGNNDQVSLEDNSQDTCSETNLDSGFSVQAVVEPPEPEVTVLEPEHVEQEGRNNVPCDSEVSVDANGSVQLEAGQHSESGENRSQKDTDDTEGKRDDAQGFGITCDSNVPQPLAGHTEVVQDIDRWKDHVDLEDKLGESKNSKVNFHSDEPLQAVTNATQEPVEEINLLRGRASPNGNGCEPYGSTIVPVTNVIFCSVIQKPQRLQKKCTSLKENSSNPCPEVNVDSRDGPEVSVDSNDPCQSVAGHLQKPDKEMNLKEDHIYLEDKSYKLVDFEPTYDSDDPVQFVTVPSVEAVSIKEVNLQKENPDVLENENFQPCCSEVAYNSAVHLQSEADPPQVACKEADLDKKALDIEDKGSVTCVPEVVYDSDVSFQIVVNQVQTSDGETDSPQVVFVDVVSSDSDCDREVISDSNIPLQLEPPQMTVKETSDINTDSLGSAANEKYYCKFCGCDYEASQSVTNQSKESFKIINRKNDYIILGDSTCPSCGHELNFNVDPSDQPTTCQLQQPDRNFIDPEDKNFGSKCPKRKLNWEDTAHPVTHQLQKTGEATSLRKDQKNRFKRDRGWESSSFAGDHAAYAVSVIRQTALNSCGSELNFQDDTFYHSDIDPPQPKKKGQGKKVTFDLRVTKYEYPPNPMYGEGEEVAEDDLKEVVVHKASPQGQAPPSTVGKTCPQGREDDVKTNTQACQGYFYSYYDGGGSETKKILLGEEEKTIRSDLNQNTTSIQHVKGKVGDTGDFSVDLGKQSCSLAEGLHQQHGQVTSQNQVGVRCGIQASSGKKRKITEQEEDSPKRKCFHHDSQKKKKAQAGITELPEPQTKVLEPVQPDSLVYIFSSLSMKEDQSLNPPKTKPGSDSDLPHIYSCREHTSSGPRRKRTVINPPQNLMVPEVGIDLNRHDPKPNAGDDGAKRQNLASTSFMAMPKKSVLKFHRTNQSSFLKKSEDVGAAQVPKDNFQQTLVNRDGAKKFPKSVRKEDLESQNQRKFWKKKMVAANKLCLIKNAYKTMVLRKKSKLASEKLAIWIQLKATDIIRKYVSRCHGLMPRRHLSKTVLIRMQLRKKKIVARKIKEAKRAAEALALKLSRPSCPPRAPCPPRALCPPRAPCPPRALCTPRAPCPPRALCTPRA</sequence>
<evidence type="ECO:0000313" key="7">
    <source>
        <dbReference type="Ensembl" id="ENSMSIP00000014995.1"/>
    </source>
</evidence>
<feature type="compositionally biased region" description="Polar residues" evidence="5">
    <location>
        <begin position="1823"/>
        <end position="1833"/>
    </location>
</feature>
<evidence type="ECO:0000256" key="1">
    <source>
        <dbReference type="ARBA" id="ARBA00022723"/>
    </source>
</evidence>
<organism evidence="7 8">
    <name type="scientific">Mus spicilegus</name>
    <name type="common">Mound-building mouse</name>
    <dbReference type="NCBI Taxonomy" id="10103"/>
    <lineage>
        <taxon>Eukaryota</taxon>
        <taxon>Metazoa</taxon>
        <taxon>Chordata</taxon>
        <taxon>Craniata</taxon>
        <taxon>Vertebrata</taxon>
        <taxon>Euteleostomi</taxon>
        <taxon>Mammalia</taxon>
        <taxon>Eutheria</taxon>
        <taxon>Euarchontoglires</taxon>
        <taxon>Glires</taxon>
        <taxon>Rodentia</taxon>
        <taxon>Myomorpha</taxon>
        <taxon>Muroidea</taxon>
        <taxon>Muridae</taxon>
        <taxon>Murinae</taxon>
        <taxon>Mus</taxon>
        <taxon>Mus</taxon>
    </lineage>
</organism>
<feature type="compositionally biased region" description="Polar residues" evidence="5">
    <location>
        <begin position="235"/>
        <end position="244"/>
    </location>
</feature>
<dbReference type="GO" id="GO:0003676">
    <property type="term" value="F:nucleic acid binding"/>
    <property type="evidence" value="ECO:0007669"/>
    <property type="project" value="InterPro"/>
</dbReference>
<feature type="compositionally biased region" description="Basic and acidic residues" evidence="5">
    <location>
        <begin position="1946"/>
        <end position="1955"/>
    </location>
</feature>
<feature type="domain" description="DBF4-type" evidence="6">
    <location>
        <begin position="1"/>
        <end position="51"/>
    </location>
</feature>
<keyword evidence="8" id="KW-1185">Reference proteome</keyword>
<feature type="compositionally biased region" description="Low complexity" evidence="5">
    <location>
        <begin position="979"/>
        <end position="988"/>
    </location>
</feature>
<dbReference type="PROSITE" id="PS51265">
    <property type="entry name" value="ZF_DBF4"/>
    <property type="match status" value="1"/>
</dbReference>
<feature type="region of interest" description="Disordered" evidence="5">
    <location>
        <begin position="497"/>
        <end position="714"/>
    </location>
</feature>
<evidence type="ECO:0000256" key="3">
    <source>
        <dbReference type="ARBA" id="ARBA00022833"/>
    </source>
</evidence>
<evidence type="ECO:0000313" key="8">
    <source>
        <dbReference type="Proteomes" id="UP000694415"/>
    </source>
</evidence>
<keyword evidence="2 4" id="KW-0863">Zinc-finger</keyword>